<proteinExistence type="predicted"/>
<sequence>YPGIQGILKGKVQLPNDDYEQDNIWYLSLPILESIHCLLLGSSQEDITMLKMVFSAIDPDGEFLKIKAQVQPSLNRLFIDDQDVVVIHNPIEVTESGVEAINNYLRNGGGIIWFSGEMDMERVHPDLFDRIGFPKPEEVVRAGDGFFNVSLPDVIPEILSDLNIRSIDKEIPECFQYVRHTPSSKHNVHLRLSNGDPYLMEFTKGSGYVFYLTSLLDLNWSDLPVRGILVPLMYKLLILAGTDEVNTSPVIVGTPKWISLDQDILRNQWEIETPSGKKELIVPDFNREGIMFYRTTELGTYNVFQDGELYTSFSTQLHPDEALYN</sequence>
<gene>
    <name evidence="1" type="ORF">METZ01_LOCUS345344</name>
</gene>
<dbReference type="EMBL" id="UINC01118989">
    <property type="protein sequence ID" value="SVC92490.1"/>
    <property type="molecule type" value="Genomic_DNA"/>
</dbReference>
<feature type="non-terminal residue" evidence="1">
    <location>
        <position position="325"/>
    </location>
</feature>
<name>A0A382R5I8_9ZZZZ</name>
<feature type="non-terminal residue" evidence="1">
    <location>
        <position position="1"/>
    </location>
</feature>
<organism evidence="1">
    <name type="scientific">marine metagenome</name>
    <dbReference type="NCBI Taxonomy" id="408172"/>
    <lineage>
        <taxon>unclassified sequences</taxon>
        <taxon>metagenomes</taxon>
        <taxon>ecological metagenomes</taxon>
    </lineage>
</organism>
<dbReference type="Gene3D" id="3.40.50.880">
    <property type="match status" value="1"/>
</dbReference>
<accession>A0A382R5I8</accession>
<dbReference type="SUPFAM" id="SSF52317">
    <property type="entry name" value="Class I glutamine amidotransferase-like"/>
    <property type="match status" value="1"/>
</dbReference>
<reference evidence="1" key="1">
    <citation type="submission" date="2018-05" db="EMBL/GenBank/DDBJ databases">
        <authorList>
            <person name="Lanie J.A."/>
            <person name="Ng W.-L."/>
            <person name="Kazmierczak K.M."/>
            <person name="Andrzejewski T.M."/>
            <person name="Davidsen T.M."/>
            <person name="Wayne K.J."/>
            <person name="Tettelin H."/>
            <person name="Glass J.I."/>
            <person name="Rusch D."/>
            <person name="Podicherti R."/>
            <person name="Tsui H.-C.T."/>
            <person name="Winkler M.E."/>
        </authorList>
    </citation>
    <scope>NUCLEOTIDE SEQUENCE</scope>
</reference>
<dbReference type="AlphaFoldDB" id="A0A382R5I8"/>
<dbReference type="PANTHER" id="PTHR37464">
    <property type="entry name" value="BLL2463 PROTEIN"/>
    <property type="match status" value="1"/>
</dbReference>
<evidence type="ECO:0008006" key="2">
    <source>
        <dbReference type="Google" id="ProtNLM"/>
    </source>
</evidence>
<dbReference type="PANTHER" id="PTHR37464:SF1">
    <property type="entry name" value="BLL2463 PROTEIN"/>
    <property type="match status" value="1"/>
</dbReference>
<protein>
    <recommendedName>
        <fullName evidence="2">Beta-galactosidase trimerisation domain-containing protein</fullName>
    </recommendedName>
</protein>
<dbReference type="InterPro" id="IPR029062">
    <property type="entry name" value="Class_I_gatase-like"/>
</dbReference>
<evidence type="ECO:0000313" key="1">
    <source>
        <dbReference type="EMBL" id="SVC92490.1"/>
    </source>
</evidence>